<accession>A0ACC1X4B2</accession>
<gene>
    <name evidence="1" type="ORF">OWV82_019934</name>
</gene>
<name>A0ACC1X4B2_MELAZ</name>
<protein>
    <submittedName>
        <fullName evidence="1">Voltage-dependent L-type calcium channel subunit</fullName>
    </submittedName>
</protein>
<comment type="caution">
    <text evidence="1">The sequence shown here is derived from an EMBL/GenBank/DDBJ whole genome shotgun (WGS) entry which is preliminary data.</text>
</comment>
<sequence>MDDEPNASSASIHTNGEETKKCKRAETLYGLLHCLISTILFPDPNTPAASTPFLHRIKISVSDNAPYVQEASRNTCRNVLLWTRRGSPLRAVFVISVGTITLLTVTGLLVFMLFFLAATVNAIIISLLVSLAAAGGFLALFFACATAIYIGALSVAAFVISTATISAIVAVMIATGWIGFFCIVWLAMKKSVGVVKHSVSMTGSALSAYSSARLVRHHNESDKVSD</sequence>
<dbReference type="Proteomes" id="UP001164539">
    <property type="component" value="Chromosome 11"/>
</dbReference>
<evidence type="ECO:0000313" key="2">
    <source>
        <dbReference type="Proteomes" id="UP001164539"/>
    </source>
</evidence>
<organism evidence="1 2">
    <name type="scientific">Melia azedarach</name>
    <name type="common">Chinaberry tree</name>
    <dbReference type="NCBI Taxonomy" id="155640"/>
    <lineage>
        <taxon>Eukaryota</taxon>
        <taxon>Viridiplantae</taxon>
        <taxon>Streptophyta</taxon>
        <taxon>Embryophyta</taxon>
        <taxon>Tracheophyta</taxon>
        <taxon>Spermatophyta</taxon>
        <taxon>Magnoliopsida</taxon>
        <taxon>eudicotyledons</taxon>
        <taxon>Gunneridae</taxon>
        <taxon>Pentapetalae</taxon>
        <taxon>rosids</taxon>
        <taxon>malvids</taxon>
        <taxon>Sapindales</taxon>
        <taxon>Meliaceae</taxon>
        <taxon>Melia</taxon>
    </lineage>
</organism>
<keyword evidence="2" id="KW-1185">Reference proteome</keyword>
<dbReference type="EMBL" id="CM051404">
    <property type="protein sequence ID" value="KAJ4706261.1"/>
    <property type="molecule type" value="Genomic_DNA"/>
</dbReference>
<reference evidence="1 2" key="1">
    <citation type="journal article" date="2023" name="Science">
        <title>Complex scaffold remodeling in plant triterpene biosynthesis.</title>
        <authorList>
            <person name="De La Pena R."/>
            <person name="Hodgson H."/>
            <person name="Liu J.C."/>
            <person name="Stephenson M.J."/>
            <person name="Martin A.C."/>
            <person name="Owen C."/>
            <person name="Harkess A."/>
            <person name="Leebens-Mack J."/>
            <person name="Jimenez L.E."/>
            <person name="Osbourn A."/>
            <person name="Sattely E.S."/>
        </authorList>
    </citation>
    <scope>NUCLEOTIDE SEQUENCE [LARGE SCALE GENOMIC DNA]</scope>
    <source>
        <strain evidence="2">cv. JPN11</strain>
        <tissue evidence="1">Leaf</tissue>
    </source>
</reference>
<proteinExistence type="predicted"/>
<evidence type="ECO:0000313" key="1">
    <source>
        <dbReference type="EMBL" id="KAJ4706261.1"/>
    </source>
</evidence>